<dbReference type="GO" id="GO:0008482">
    <property type="term" value="F:sulfite oxidase activity"/>
    <property type="evidence" value="ECO:0007669"/>
    <property type="project" value="TreeGrafter"/>
</dbReference>
<evidence type="ECO:0000259" key="20">
    <source>
        <dbReference type="PROSITE" id="PS50255"/>
    </source>
</evidence>
<dbReference type="InterPro" id="IPR008335">
    <property type="entry name" value="Mopterin_OxRdtase_euk"/>
</dbReference>
<comment type="cofactor">
    <cofactor evidence="1">
        <name>heme</name>
        <dbReference type="ChEBI" id="CHEBI:30413"/>
    </cofactor>
</comment>
<dbReference type="Gene3D" id="3.90.420.10">
    <property type="entry name" value="Oxidoreductase, molybdopterin-binding domain"/>
    <property type="match status" value="1"/>
</dbReference>
<comment type="catalytic activity">
    <reaction evidence="16">
        <text>nitrite + NADP(+) + H2O = nitrate + NADPH + H(+)</text>
        <dbReference type="Rhea" id="RHEA:19061"/>
        <dbReference type="ChEBI" id="CHEBI:15377"/>
        <dbReference type="ChEBI" id="CHEBI:15378"/>
        <dbReference type="ChEBI" id="CHEBI:16301"/>
        <dbReference type="ChEBI" id="CHEBI:17632"/>
        <dbReference type="ChEBI" id="CHEBI:57783"/>
        <dbReference type="ChEBI" id="CHEBI:58349"/>
        <dbReference type="EC" id="1.7.1.3"/>
    </reaction>
</comment>
<feature type="domain" description="FAD-binding FR-type" evidence="21">
    <location>
        <begin position="621"/>
        <end position="732"/>
    </location>
</feature>
<dbReference type="SUPFAM" id="SSF52343">
    <property type="entry name" value="Ferredoxin reductase-like, C-terminal NADP-linked domain"/>
    <property type="match status" value="1"/>
</dbReference>
<dbReference type="PROSITE" id="PS00191">
    <property type="entry name" value="CYTOCHROME_B5_1"/>
    <property type="match status" value="1"/>
</dbReference>
<dbReference type="SUPFAM" id="SSF81296">
    <property type="entry name" value="E set domains"/>
    <property type="match status" value="1"/>
</dbReference>
<dbReference type="PROSITE" id="PS00559">
    <property type="entry name" value="MOLYBDOPTERIN_EUK"/>
    <property type="match status" value="1"/>
</dbReference>
<organism evidence="22 23">
    <name type="scientific">Tothia fuscella</name>
    <dbReference type="NCBI Taxonomy" id="1048955"/>
    <lineage>
        <taxon>Eukaryota</taxon>
        <taxon>Fungi</taxon>
        <taxon>Dikarya</taxon>
        <taxon>Ascomycota</taxon>
        <taxon>Pezizomycotina</taxon>
        <taxon>Dothideomycetes</taxon>
        <taxon>Pleosporomycetidae</taxon>
        <taxon>Venturiales</taxon>
        <taxon>Cylindrosympodiaceae</taxon>
        <taxon>Tothia</taxon>
    </lineage>
</organism>
<dbReference type="PROSITE" id="PS50255">
    <property type="entry name" value="CYTOCHROME_B5_2"/>
    <property type="match status" value="1"/>
</dbReference>
<keyword evidence="11" id="KW-0521">NADP</keyword>
<dbReference type="GO" id="GO:0020037">
    <property type="term" value="F:heme binding"/>
    <property type="evidence" value="ECO:0007669"/>
    <property type="project" value="InterPro"/>
</dbReference>
<name>A0A9P4TXA2_9PEZI</name>
<dbReference type="InterPro" id="IPR014756">
    <property type="entry name" value="Ig_E-set"/>
</dbReference>
<evidence type="ECO:0000256" key="3">
    <source>
        <dbReference type="ARBA" id="ARBA00003838"/>
    </source>
</evidence>
<evidence type="ECO:0000256" key="8">
    <source>
        <dbReference type="ARBA" id="ARBA00022630"/>
    </source>
</evidence>
<evidence type="ECO:0000256" key="11">
    <source>
        <dbReference type="ARBA" id="ARBA00022857"/>
    </source>
</evidence>
<dbReference type="PRINTS" id="PR00371">
    <property type="entry name" value="FPNCR"/>
</dbReference>
<evidence type="ECO:0000259" key="21">
    <source>
        <dbReference type="PROSITE" id="PS51384"/>
    </source>
</evidence>
<evidence type="ECO:0000256" key="14">
    <source>
        <dbReference type="ARBA" id="ARBA00023063"/>
    </source>
</evidence>
<evidence type="ECO:0000256" key="6">
    <source>
        <dbReference type="ARBA" id="ARBA00022505"/>
    </source>
</evidence>
<dbReference type="SUPFAM" id="SSF63380">
    <property type="entry name" value="Riboflavin synthase domain-like"/>
    <property type="match status" value="1"/>
</dbReference>
<dbReference type="InterPro" id="IPR008333">
    <property type="entry name" value="Cbr1-like_FAD-bd_dom"/>
</dbReference>
<keyword evidence="6 18" id="KW-0500">Molybdenum</keyword>
<dbReference type="Pfam" id="PF03404">
    <property type="entry name" value="Mo-co_dimer"/>
    <property type="match status" value="1"/>
</dbReference>
<keyword evidence="12" id="KW-0560">Oxidoreductase</keyword>
<dbReference type="OrthoDB" id="432685at2759"/>
<dbReference type="Pfam" id="PF00175">
    <property type="entry name" value="NAD_binding_1"/>
    <property type="match status" value="1"/>
</dbReference>
<dbReference type="FunFam" id="3.90.420.10:FF:000005">
    <property type="entry name" value="Nitrate reductase"/>
    <property type="match status" value="1"/>
</dbReference>
<feature type="domain" description="Cytochrome b5 heme-binding" evidence="20">
    <location>
        <begin position="510"/>
        <end position="593"/>
    </location>
</feature>
<comment type="subunit">
    <text evidence="5">Homodimer.</text>
</comment>
<dbReference type="InterPro" id="IPR017927">
    <property type="entry name" value="FAD-bd_FR_type"/>
</dbReference>
<dbReference type="InterPro" id="IPR000572">
    <property type="entry name" value="OxRdtase_Mopterin-bd_dom"/>
</dbReference>
<keyword evidence="23" id="KW-1185">Reference proteome</keyword>
<dbReference type="AlphaFoldDB" id="A0A9P4TXA2"/>
<dbReference type="InterPro" id="IPR005066">
    <property type="entry name" value="MoCF_OxRdtse_dimer"/>
</dbReference>
<dbReference type="InterPro" id="IPR001709">
    <property type="entry name" value="Flavoprot_Pyr_Nucl_cyt_Rdtase"/>
</dbReference>
<evidence type="ECO:0000256" key="9">
    <source>
        <dbReference type="ARBA" id="ARBA00022723"/>
    </source>
</evidence>
<dbReference type="GO" id="GO:0043546">
    <property type="term" value="F:molybdopterin cofactor binding"/>
    <property type="evidence" value="ECO:0007669"/>
    <property type="project" value="InterPro"/>
</dbReference>
<gene>
    <name evidence="22" type="ORF">EJ08DRAFT_717267</name>
</gene>
<dbReference type="Pfam" id="PF00174">
    <property type="entry name" value="Oxidored_molyb"/>
    <property type="match status" value="1"/>
</dbReference>
<evidence type="ECO:0000256" key="7">
    <source>
        <dbReference type="ARBA" id="ARBA00022617"/>
    </source>
</evidence>
<dbReference type="InterPro" id="IPR001433">
    <property type="entry name" value="OxRdtase_FAD/NAD-bd"/>
</dbReference>
<dbReference type="SMART" id="SM01117">
    <property type="entry name" value="Cyt-b5"/>
    <property type="match status" value="1"/>
</dbReference>
<keyword evidence="13" id="KW-0408">Iron</keyword>
<keyword evidence="10" id="KW-0274">FAD</keyword>
<keyword evidence="7" id="KW-0349">Heme</keyword>
<protein>
    <recommendedName>
        <fullName evidence="17">Nitrate reductase</fullName>
    </recommendedName>
</protein>
<accession>A0A9P4TXA2</accession>
<evidence type="ECO:0000256" key="2">
    <source>
        <dbReference type="ARBA" id="ARBA00001974"/>
    </source>
</evidence>
<dbReference type="PRINTS" id="PR00363">
    <property type="entry name" value="CYTOCHROMEB5"/>
</dbReference>
<comment type="similarity">
    <text evidence="4 17">Belongs to the nitrate reductase family.</text>
</comment>
<dbReference type="FunFam" id="3.10.120.10:FF:000016">
    <property type="entry name" value="Nitrate reductase"/>
    <property type="match status" value="1"/>
</dbReference>
<dbReference type="InterPro" id="IPR039261">
    <property type="entry name" value="FNR_nucleotide-bd"/>
</dbReference>
<proteinExistence type="inferred from homology"/>
<keyword evidence="8" id="KW-0285">Flavoprotein</keyword>
<evidence type="ECO:0000256" key="19">
    <source>
        <dbReference type="SAM" id="MobiDB-lite"/>
    </source>
</evidence>
<evidence type="ECO:0000256" key="18">
    <source>
        <dbReference type="PIRSR" id="PIRSR000233-1"/>
    </source>
</evidence>
<evidence type="ECO:0000256" key="15">
    <source>
        <dbReference type="ARBA" id="ARBA00023157"/>
    </source>
</evidence>
<feature type="region of interest" description="Disordered" evidence="19">
    <location>
        <begin position="1"/>
        <end position="52"/>
    </location>
</feature>
<sequence length="873" mass="98400">MDTVMEAELSKTHQLGGSLPPTPPESTLADGDSSSDTTQEFPLPPPSTEPTEVLTVDLKTPDAHVPRDARLIRLTGVHPFNVEAPLSALFNEGFLTSPELFYVRNHGAVPEVKDEECLDWEFSVEGLVEKPLKITLRDLLKEYNAITVPITLVCAGNRRKEQNQVRKTKGFSWGPAGVSTALWTGIALGEVIKRANPHRRARYVCMEGADKLPNGYYGTSVKMNWAMDPNRGMMLAWKMNGEMLRPDHGKPLRVVIPGQIGGRSVKWLKKLIITEGPSDNWYHIYDNRVLPTMISPEESANRPDIWEDERYAIYDLNTNSAIAYPAHDEQLSVACAPSNYRVKGYAYGGGGRRITRVEVSLDKGKSWQLANIDYAEDKYRDATEQDLYGGRLDMSWRESCFCWCFWELDIPVDELKVAKDILVRAMDESMNLQPRDMYWSVLGMMNNPWYRVVVTFENDIIRFEHPTQPALMPGGWMERVKKMGGNLTNGFWGERKEGEEAELVPETVAEIKMTKDDVKREISIDELRKQPSAAPWFVVGGEVYDGTKFLDGHPGGAQSIISAACLDSTDEFMAIHSETAKAMMPEYHIGSLDEASRKVLSEGEEHADPNAAPRDTFLNSRIWTKATLHTKQTISWDCRVFTFKLEHDDQTLGLPTGQHLMMRLRDPVTREAIIRSYTPISETSKKGYLDVLIKVYHDTKERKGGKMTKAMDALPIGHAIDFKGPIGKFEYLENGWCTINSHKRHVKRFFMICGGSGVTPIFQVYRAILQDKQDTTSVVVLNGNRLAEDILCKEDLDHFAKESSERCKLLYTLTQPTDEWTGLKGRIGAQLLQEHVPLQEDAMVLVCGPEALEKAVCAALNAQGWDDKDLLFF</sequence>
<evidence type="ECO:0000256" key="17">
    <source>
        <dbReference type="PIRNR" id="PIRNR000233"/>
    </source>
</evidence>
<evidence type="ECO:0000313" key="22">
    <source>
        <dbReference type="EMBL" id="KAF2429380.1"/>
    </source>
</evidence>
<evidence type="ECO:0000256" key="16">
    <source>
        <dbReference type="ARBA" id="ARBA00049155"/>
    </source>
</evidence>
<keyword evidence="9 18" id="KW-0479">Metal-binding</keyword>
<comment type="function">
    <text evidence="3 17">Nitrate reductase is a key enzyme involved in the first step of nitrate assimilation in plants, fungi and bacteria.</text>
</comment>
<dbReference type="Proteomes" id="UP000800235">
    <property type="component" value="Unassembled WGS sequence"/>
</dbReference>
<evidence type="ECO:0000256" key="10">
    <source>
        <dbReference type="ARBA" id="ARBA00022827"/>
    </source>
</evidence>
<dbReference type="Pfam" id="PF00970">
    <property type="entry name" value="FAD_binding_6"/>
    <property type="match status" value="1"/>
</dbReference>
<evidence type="ECO:0000256" key="5">
    <source>
        <dbReference type="ARBA" id="ARBA00011738"/>
    </source>
</evidence>
<keyword evidence="15" id="KW-1015">Disulfide bond</keyword>
<dbReference type="PRINTS" id="PR00406">
    <property type="entry name" value="CYTB5RDTASE"/>
</dbReference>
<dbReference type="GO" id="GO:0006790">
    <property type="term" value="P:sulfur compound metabolic process"/>
    <property type="evidence" value="ECO:0007669"/>
    <property type="project" value="TreeGrafter"/>
</dbReference>
<dbReference type="PANTHER" id="PTHR19372:SF7">
    <property type="entry name" value="SULFITE OXIDASE, MITOCHONDRIAL"/>
    <property type="match status" value="1"/>
</dbReference>
<comment type="cofactor">
    <cofactor evidence="2">
        <name>FAD</name>
        <dbReference type="ChEBI" id="CHEBI:57692"/>
    </cofactor>
</comment>
<evidence type="ECO:0000256" key="4">
    <source>
        <dbReference type="ARBA" id="ARBA00006253"/>
    </source>
</evidence>
<dbReference type="InterPro" id="IPR018506">
    <property type="entry name" value="Cyt_B5_heme-BS"/>
</dbReference>
<dbReference type="GO" id="GO:0042128">
    <property type="term" value="P:nitrate assimilation"/>
    <property type="evidence" value="ECO:0007669"/>
    <property type="project" value="UniProtKB-KW"/>
</dbReference>
<dbReference type="PROSITE" id="PS51384">
    <property type="entry name" value="FAD_FR"/>
    <property type="match status" value="1"/>
</dbReference>
<reference evidence="22" key="1">
    <citation type="journal article" date="2020" name="Stud. Mycol.">
        <title>101 Dothideomycetes genomes: a test case for predicting lifestyles and emergence of pathogens.</title>
        <authorList>
            <person name="Haridas S."/>
            <person name="Albert R."/>
            <person name="Binder M."/>
            <person name="Bloem J."/>
            <person name="Labutti K."/>
            <person name="Salamov A."/>
            <person name="Andreopoulos B."/>
            <person name="Baker S."/>
            <person name="Barry K."/>
            <person name="Bills G."/>
            <person name="Bluhm B."/>
            <person name="Cannon C."/>
            <person name="Castanera R."/>
            <person name="Culley D."/>
            <person name="Daum C."/>
            <person name="Ezra D."/>
            <person name="Gonzalez J."/>
            <person name="Henrissat B."/>
            <person name="Kuo A."/>
            <person name="Liang C."/>
            <person name="Lipzen A."/>
            <person name="Lutzoni F."/>
            <person name="Magnuson J."/>
            <person name="Mondo S."/>
            <person name="Nolan M."/>
            <person name="Ohm R."/>
            <person name="Pangilinan J."/>
            <person name="Park H.-J."/>
            <person name="Ramirez L."/>
            <person name="Alfaro M."/>
            <person name="Sun H."/>
            <person name="Tritt A."/>
            <person name="Yoshinaga Y."/>
            <person name="Zwiers L.-H."/>
            <person name="Turgeon B."/>
            <person name="Goodwin S."/>
            <person name="Spatafora J."/>
            <person name="Crous P."/>
            <person name="Grigoriev I."/>
        </authorList>
    </citation>
    <scope>NUCLEOTIDE SEQUENCE</scope>
    <source>
        <strain evidence="22">CBS 130266</strain>
    </source>
</reference>
<evidence type="ECO:0000313" key="23">
    <source>
        <dbReference type="Proteomes" id="UP000800235"/>
    </source>
</evidence>
<dbReference type="InterPro" id="IPR017938">
    <property type="entry name" value="Riboflavin_synthase-like_b-brl"/>
</dbReference>
<dbReference type="EMBL" id="MU007047">
    <property type="protein sequence ID" value="KAF2429380.1"/>
    <property type="molecule type" value="Genomic_DNA"/>
</dbReference>
<dbReference type="Gene3D" id="3.40.50.80">
    <property type="entry name" value="Nucleotide-binding domain of ferredoxin-NADP reductase (FNR) module"/>
    <property type="match status" value="1"/>
</dbReference>
<dbReference type="GO" id="GO:0050464">
    <property type="term" value="F:nitrate reductase (NADPH) activity"/>
    <property type="evidence" value="ECO:0007669"/>
    <property type="project" value="UniProtKB-EC"/>
</dbReference>
<feature type="binding site" evidence="18">
    <location>
        <position position="154"/>
    </location>
    <ligand>
        <name>Mo-molybdopterin</name>
        <dbReference type="ChEBI" id="CHEBI:71302"/>
    </ligand>
    <ligandPart>
        <name>Mo</name>
        <dbReference type="ChEBI" id="CHEBI:28685"/>
    </ligandPart>
</feature>
<dbReference type="PANTHER" id="PTHR19372">
    <property type="entry name" value="SULFITE REDUCTASE"/>
    <property type="match status" value="1"/>
</dbReference>
<dbReference type="InterPro" id="IPR001199">
    <property type="entry name" value="Cyt_B5-like_heme/steroid-bd"/>
</dbReference>
<dbReference type="InterPro" id="IPR036400">
    <property type="entry name" value="Cyt_B5-like_heme/steroid_sf"/>
</dbReference>
<dbReference type="FunFam" id="2.40.30.10:FF:000021">
    <property type="entry name" value="NADH-cytochrome b5 reductase"/>
    <property type="match status" value="1"/>
</dbReference>
<dbReference type="InterPro" id="IPR036374">
    <property type="entry name" value="OxRdtase_Mopterin-bd_sf"/>
</dbReference>
<dbReference type="SUPFAM" id="SSF55856">
    <property type="entry name" value="Cytochrome b5-like heme/steroid binding domain"/>
    <property type="match status" value="1"/>
</dbReference>
<comment type="caution">
    <text evidence="22">The sequence shown here is derived from an EMBL/GenBank/DDBJ whole genome shotgun (WGS) entry which is preliminary data.</text>
</comment>
<dbReference type="GO" id="GO:0006809">
    <property type="term" value="P:nitric oxide biosynthetic process"/>
    <property type="evidence" value="ECO:0007669"/>
    <property type="project" value="InterPro"/>
</dbReference>
<evidence type="ECO:0000256" key="13">
    <source>
        <dbReference type="ARBA" id="ARBA00023004"/>
    </source>
</evidence>
<dbReference type="FunFam" id="2.60.40.650:FF:000001">
    <property type="entry name" value="Nitrate reductase"/>
    <property type="match status" value="1"/>
</dbReference>
<dbReference type="Gene3D" id="2.40.30.10">
    <property type="entry name" value="Translation factors"/>
    <property type="match status" value="1"/>
</dbReference>
<comment type="cofactor">
    <cofactor evidence="18">
        <name>Mo-molybdopterin</name>
        <dbReference type="ChEBI" id="CHEBI:71302"/>
    </cofactor>
    <text evidence="18">Binds 1 Mo-molybdopterin (Mo-MPT) cofactor per subunit.</text>
</comment>
<dbReference type="Gene3D" id="3.10.120.10">
    <property type="entry name" value="Cytochrome b5-like heme/steroid binding domain"/>
    <property type="match status" value="1"/>
</dbReference>
<evidence type="ECO:0000256" key="12">
    <source>
        <dbReference type="ARBA" id="ARBA00023002"/>
    </source>
</evidence>
<keyword evidence="14 17" id="KW-0534">Nitrate assimilation</keyword>
<dbReference type="Pfam" id="PF00173">
    <property type="entry name" value="Cyt-b5"/>
    <property type="match status" value="1"/>
</dbReference>
<dbReference type="PRINTS" id="PR00407">
    <property type="entry name" value="EUMOPTERIN"/>
</dbReference>
<evidence type="ECO:0000256" key="1">
    <source>
        <dbReference type="ARBA" id="ARBA00001971"/>
    </source>
</evidence>
<dbReference type="PIRSF" id="PIRSF000233">
    <property type="entry name" value="Nitr_rd_NADH"/>
    <property type="match status" value="1"/>
</dbReference>
<dbReference type="InterPro" id="IPR012137">
    <property type="entry name" value="Nitr_rd_NADH"/>
</dbReference>
<dbReference type="Gene3D" id="2.60.40.650">
    <property type="match status" value="1"/>
</dbReference>
<dbReference type="CDD" id="cd06183">
    <property type="entry name" value="cyt_b5_reduct_like"/>
    <property type="match status" value="1"/>
</dbReference>
<dbReference type="GO" id="GO:0030151">
    <property type="term" value="F:molybdenum ion binding"/>
    <property type="evidence" value="ECO:0007669"/>
    <property type="project" value="InterPro"/>
</dbReference>
<dbReference type="SUPFAM" id="SSF56524">
    <property type="entry name" value="Oxidoreductase molybdopterin-binding domain"/>
    <property type="match status" value="1"/>
</dbReference>
<dbReference type="InterPro" id="IPR022407">
    <property type="entry name" value="OxRdtase_Mopterin_BS"/>
</dbReference>